<dbReference type="AlphaFoldDB" id="A0A177G636"/>
<evidence type="ECO:0000313" key="2">
    <source>
        <dbReference type="Proteomes" id="UP000077349"/>
    </source>
</evidence>
<dbReference type="PATRIC" id="fig|178901.16.peg.3055"/>
<organism evidence="1 2">
    <name type="scientific">Acetobacter malorum</name>
    <dbReference type="NCBI Taxonomy" id="178901"/>
    <lineage>
        <taxon>Bacteria</taxon>
        <taxon>Pseudomonadati</taxon>
        <taxon>Pseudomonadota</taxon>
        <taxon>Alphaproteobacteria</taxon>
        <taxon>Acetobacterales</taxon>
        <taxon>Acetobacteraceae</taxon>
        <taxon>Acetobacter</taxon>
    </lineage>
</organism>
<dbReference type="Proteomes" id="UP000077349">
    <property type="component" value="Unassembled WGS sequence"/>
</dbReference>
<name>A0A177G636_9PROT</name>
<dbReference type="EMBL" id="LVHD01000019">
    <property type="protein sequence ID" value="OAG75768.1"/>
    <property type="molecule type" value="Genomic_DNA"/>
</dbReference>
<comment type="caution">
    <text evidence="1">The sequence shown here is derived from an EMBL/GenBank/DDBJ whole genome shotgun (WGS) entry which is preliminary data.</text>
</comment>
<evidence type="ECO:0008006" key="3">
    <source>
        <dbReference type="Google" id="ProtNLM"/>
    </source>
</evidence>
<protein>
    <recommendedName>
        <fullName evidence="3">STAS domain-containing protein</fullName>
    </recommendedName>
</protein>
<proteinExistence type="predicted"/>
<dbReference type="InterPro" id="IPR036890">
    <property type="entry name" value="HATPase_C_sf"/>
</dbReference>
<gene>
    <name evidence="1" type="ORF">Amal_02867</name>
</gene>
<evidence type="ECO:0000313" key="1">
    <source>
        <dbReference type="EMBL" id="OAG75768.1"/>
    </source>
</evidence>
<accession>A0A177G636</accession>
<sequence>MTWSNSSRILLSHKPKAPPPFRYKLRPVVGEAAGFEQIGDLYQQALFSTSKFIFVDCISISWIDAHLSAGYAAVQHLLKISGITLSFLNLAPRVAEIFEHHGLLGPSPSKTKKTVIPLTRFNPGDSVIFAGYTQDHLNRLPIPEMSAEVSEKFFEGIDELFSNSELHSKTQHGMFACGQFFPRKNKLDFSLVDLGLGFQRVINDIRQMKLDPSEAINWAMMGSNTTRSGDIPGGLGLKILKDFVKLNGGKLTIVSHSGHWQLSANATRKSLLKTPFPGTAVTLEINTSDNNKYYMT</sequence>
<reference evidence="1 2" key="1">
    <citation type="submission" date="2016-03" db="EMBL/GenBank/DDBJ databases">
        <title>Draft genome sequence of Acetobacter malorum CECT 7742, a strain isolated from strawberry vinegar.</title>
        <authorList>
            <person name="Sainz F."/>
            <person name="Mas A."/>
            <person name="Torija M.J."/>
        </authorList>
    </citation>
    <scope>NUCLEOTIDE SEQUENCE [LARGE SCALE GENOMIC DNA]</scope>
    <source>
        <strain evidence="1 2">CECT 7742</strain>
    </source>
</reference>
<dbReference type="Gene3D" id="3.30.565.10">
    <property type="entry name" value="Histidine kinase-like ATPase, C-terminal domain"/>
    <property type="match status" value="1"/>
</dbReference>